<evidence type="ECO:0000313" key="3">
    <source>
        <dbReference type="Proteomes" id="UP001241603"/>
    </source>
</evidence>
<dbReference type="PROSITE" id="PS50042">
    <property type="entry name" value="CNMP_BINDING_3"/>
    <property type="match status" value="1"/>
</dbReference>
<dbReference type="PROSITE" id="PS00889">
    <property type="entry name" value="CNMP_BINDING_2"/>
    <property type="match status" value="1"/>
</dbReference>
<dbReference type="SUPFAM" id="SSF51206">
    <property type="entry name" value="cAMP-binding domain-like"/>
    <property type="match status" value="1"/>
</dbReference>
<dbReference type="SMART" id="SM00100">
    <property type="entry name" value="cNMP"/>
    <property type="match status" value="1"/>
</dbReference>
<keyword evidence="3" id="KW-1185">Reference proteome</keyword>
<evidence type="ECO:0000259" key="1">
    <source>
        <dbReference type="PROSITE" id="PS50042"/>
    </source>
</evidence>
<organism evidence="2 3">
    <name type="scientific">Kaistia dalseonensis</name>
    <dbReference type="NCBI Taxonomy" id="410840"/>
    <lineage>
        <taxon>Bacteria</taxon>
        <taxon>Pseudomonadati</taxon>
        <taxon>Pseudomonadota</taxon>
        <taxon>Alphaproteobacteria</taxon>
        <taxon>Hyphomicrobiales</taxon>
        <taxon>Kaistiaceae</taxon>
        <taxon>Kaistia</taxon>
    </lineage>
</organism>
<dbReference type="EMBL" id="JAUSVO010000007">
    <property type="protein sequence ID" value="MDQ0440201.1"/>
    <property type="molecule type" value="Genomic_DNA"/>
</dbReference>
<protein>
    <submittedName>
        <fullName evidence="2">CRP-like cAMP-binding protein</fullName>
    </submittedName>
</protein>
<dbReference type="Gene3D" id="2.60.120.10">
    <property type="entry name" value="Jelly Rolls"/>
    <property type="match status" value="1"/>
</dbReference>
<dbReference type="InterPro" id="IPR018490">
    <property type="entry name" value="cNMP-bd_dom_sf"/>
</dbReference>
<proteinExistence type="predicted"/>
<reference evidence="2 3" key="1">
    <citation type="submission" date="2023-07" db="EMBL/GenBank/DDBJ databases">
        <title>Genomic Encyclopedia of Type Strains, Phase IV (KMG-IV): sequencing the most valuable type-strain genomes for metagenomic binning, comparative biology and taxonomic classification.</title>
        <authorList>
            <person name="Goeker M."/>
        </authorList>
    </citation>
    <scope>NUCLEOTIDE SEQUENCE [LARGE SCALE GENOMIC DNA]</scope>
    <source>
        <strain evidence="2 3">B6-8</strain>
    </source>
</reference>
<dbReference type="Proteomes" id="UP001241603">
    <property type="component" value="Unassembled WGS sequence"/>
</dbReference>
<dbReference type="InterPro" id="IPR014710">
    <property type="entry name" value="RmlC-like_jellyroll"/>
</dbReference>
<dbReference type="PANTHER" id="PTHR24567">
    <property type="entry name" value="CRP FAMILY TRANSCRIPTIONAL REGULATORY PROTEIN"/>
    <property type="match status" value="1"/>
</dbReference>
<dbReference type="InterPro" id="IPR050397">
    <property type="entry name" value="Env_Response_Regulators"/>
</dbReference>
<dbReference type="CDD" id="cd00038">
    <property type="entry name" value="CAP_ED"/>
    <property type="match status" value="1"/>
</dbReference>
<gene>
    <name evidence="2" type="ORF">QO014_004614</name>
</gene>
<dbReference type="RefSeq" id="WP_266351071.1">
    <property type="nucleotide sequence ID" value="NZ_JAPKNG010000007.1"/>
</dbReference>
<accession>A0ABU0HFA9</accession>
<dbReference type="PANTHER" id="PTHR24567:SF74">
    <property type="entry name" value="HTH-TYPE TRANSCRIPTIONAL REGULATOR ARCR"/>
    <property type="match status" value="1"/>
</dbReference>
<dbReference type="InterPro" id="IPR000595">
    <property type="entry name" value="cNMP-bd_dom"/>
</dbReference>
<sequence>MEARDVLERIDLFKQVLTARQLDDLAAKSRIVEMPEGMVLMAEGDFGSSMFAIISGALDVTVAGARHGSRAVAHLGPGDIVGEMSLMTGARRTATVVSAEPTRVLEITKVALEGLITRAPDLLDQLGVVLAQRRAELDRIADDEHATRVLGVRTDEIIHAMRRFFSRAG</sequence>
<name>A0ABU0HFA9_9HYPH</name>
<evidence type="ECO:0000313" key="2">
    <source>
        <dbReference type="EMBL" id="MDQ0440201.1"/>
    </source>
</evidence>
<feature type="domain" description="Cyclic nucleotide-binding" evidence="1">
    <location>
        <begin position="13"/>
        <end position="133"/>
    </location>
</feature>
<dbReference type="Pfam" id="PF00027">
    <property type="entry name" value="cNMP_binding"/>
    <property type="match status" value="1"/>
</dbReference>
<comment type="caution">
    <text evidence="2">The sequence shown here is derived from an EMBL/GenBank/DDBJ whole genome shotgun (WGS) entry which is preliminary data.</text>
</comment>
<dbReference type="InterPro" id="IPR018488">
    <property type="entry name" value="cNMP-bd_CS"/>
</dbReference>